<dbReference type="PIRSF" id="PIRSF017250">
    <property type="entry name" value="tRNA_splic_SEN34"/>
    <property type="match status" value="1"/>
</dbReference>
<accession>A0A0N0RTR6</accession>
<keyword evidence="11" id="KW-1185">Reference proteome</keyword>
<feature type="domain" description="tRNA intron endonuclease catalytic" evidence="8">
    <location>
        <begin position="197"/>
        <end position="261"/>
    </location>
</feature>
<dbReference type="Pfam" id="PF26577">
    <property type="entry name" value="TSEN34_N"/>
    <property type="match status" value="1"/>
</dbReference>
<dbReference type="InterPro" id="IPR016690">
    <property type="entry name" value="TSEN34"/>
</dbReference>
<dbReference type="InterPro" id="IPR011856">
    <property type="entry name" value="tRNA_endonuc-like_dom_sf"/>
</dbReference>
<dbReference type="EMBL" id="LGSR01000015">
    <property type="protein sequence ID" value="KOS20695.1"/>
    <property type="molecule type" value="Genomic_DNA"/>
</dbReference>
<dbReference type="STRING" id="150374.A0A0N0RTR6"/>
<feature type="active site" evidence="6">
    <location>
        <position position="225"/>
    </location>
</feature>
<dbReference type="PANTHER" id="PTHR13070:SF0">
    <property type="entry name" value="TRNA-SPLICING ENDONUCLEASE SUBUNIT SEN34"/>
    <property type="match status" value="1"/>
</dbReference>
<evidence type="ECO:0000313" key="11">
    <source>
        <dbReference type="Proteomes" id="UP000053831"/>
    </source>
</evidence>
<proteinExistence type="inferred from homology"/>
<dbReference type="FunFam" id="3.40.1350.10:FF:000008">
    <property type="entry name" value="tRNA-splicing endonuclease subunit Sen34"/>
    <property type="match status" value="1"/>
</dbReference>
<feature type="domain" description="TSEN34 N-terminal" evidence="9">
    <location>
        <begin position="6"/>
        <end position="74"/>
    </location>
</feature>
<feature type="region of interest" description="Disordered" evidence="7">
    <location>
        <begin position="130"/>
        <end position="158"/>
    </location>
</feature>
<dbReference type="SUPFAM" id="SSF53032">
    <property type="entry name" value="tRNA-intron endonuclease catalytic domain-like"/>
    <property type="match status" value="1"/>
</dbReference>
<dbReference type="CDD" id="cd22363">
    <property type="entry name" value="tRNA-intron_lyase_C"/>
    <property type="match status" value="1"/>
</dbReference>
<gene>
    <name evidence="10" type="ORF">ESCO_006802</name>
</gene>
<dbReference type="Gene3D" id="3.40.1350.10">
    <property type="match status" value="1"/>
</dbReference>
<evidence type="ECO:0000313" key="10">
    <source>
        <dbReference type="EMBL" id="KOS20695.1"/>
    </source>
</evidence>
<keyword evidence="3 5" id="KW-0456">Lyase</keyword>
<feature type="active site" evidence="6">
    <location>
        <position position="217"/>
    </location>
</feature>
<reference evidence="10 11" key="1">
    <citation type="submission" date="2015-07" db="EMBL/GenBank/DDBJ databases">
        <title>The genome of the fungus Escovopsis weberi, a specialized disease agent of ant agriculture.</title>
        <authorList>
            <person name="de Man T.J."/>
            <person name="Stajich J.E."/>
            <person name="Kubicek C.P."/>
            <person name="Chenthamara K."/>
            <person name="Atanasova L."/>
            <person name="Druzhinina I.S."/>
            <person name="Birnbaum S."/>
            <person name="Barribeau S.M."/>
            <person name="Teiling C."/>
            <person name="Suen G."/>
            <person name="Currie C."/>
            <person name="Gerardo N.M."/>
        </authorList>
    </citation>
    <scope>NUCLEOTIDE SEQUENCE [LARGE SCALE GENOMIC DNA]</scope>
</reference>
<evidence type="ECO:0000259" key="8">
    <source>
        <dbReference type="Pfam" id="PF01974"/>
    </source>
</evidence>
<dbReference type="InterPro" id="IPR059049">
    <property type="entry name" value="TSEN34_N"/>
</dbReference>
<dbReference type="Pfam" id="PF01974">
    <property type="entry name" value="tRNA_int_endo"/>
    <property type="match status" value="1"/>
</dbReference>
<evidence type="ECO:0000256" key="1">
    <source>
        <dbReference type="ARBA" id="ARBA00008078"/>
    </source>
</evidence>
<keyword evidence="10" id="KW-0255">Endonuclease</keyword>
<comment type="caution">
    <text evidence="10">The sequence shown here is derived from an EMBL/GenBank/DDBJ whole genome shotgun (WGS) entry which is preliminary data.</text>
</comment>
<evidence type="ECO:0000256" key="6">
    <source>
        <dbReference type="PIRSR" id="PIRSR017250-50"/>
    </source>
</evidence>
<dbReference type="GO" id="GO:0003676">
    <property type="term" value="F:nucleic acid binding"/>
    <property type="evidence" value="ECO:0007669"/>
    <property type="project" value="InterPro"/>
</dbReference>
<evidence type="ECO:0000256" key="2">
    <source>
        <dbReference type="ARBA" id="ARBA00022694"/>
    </source>
</evidence>
<dbReference type="InterPro" id="IPR006677">
    <property type="entry name" value="tRNA_intron_Endonuc_cat-like"/>
</dbReference>
<dbReference type="PANTHER" id="PTHR13070">
    <property type="entry name" value="TRNA-SPLICING ENDONUCLEASE SUBUNIT SEN34-RELATED"/>
    <property type="match status" value="1"/>
</dbReference>
<keyword evidence="2 5" id="KW-0819">tRNA processing</keyword>
<feature type="compositionally biased region" description="Low complexity" evidence="7">
    <location>
        <begin position="130"/>
        <end position="155"/>
    </location>
</feature>
<sequence>MDAKPIRIATIAGRYLVFDPDAVASLRRAANTNGTLVGTAPQQPTQNIFLGLPIELRPEEAHALVAQGAAFIVDNTAAHTAALGAGGSGSSSSTHDREAYIVSLRRRKLAAHKVYVEMNAKRASQAAAAAAASRKGSSDTAATAPAPAATGPPATKNQVNSLAVTPTCSSDLVPPDAYVVADAAPQAPRPGPLCGFLQGAGYFMTPGLRFGANYSVYPGDPLRFHAHFMANHYGWDEEIPILDIVGGGRLATAVKKAFLVGGEEPGAAVSARPAVRTFSIEWAGM</sequence>
<organism evidence="10 11">
    <name type="scientific">Escovopsis weberi</name>
    <dbReference type="NCBI Taxonomy" id="150374"/>
    <lineage>
        <taxon>Eukaryota</taxon>
        <taxon>Fungi</taxon>
        <taxon>Dikarya</taxon>
        <taxon>Ascomycota</taxon>
        <taxon>Pezizomycotina</taxon>
        <taxon>Sordariomycetes</taxon>
        <taxon>Hypocreomycetidae</taxon>
        <taxon>Hypocreales</taxon>
        <taxon>Hypocreaceae</taxon>
        <taxon>Escovopsis</taxon>
    </lineage>
</organism>
<evidence type="ECO:0000256" key="5">
    <source>
        <dbReference type="PIRNR" id="PIRNR017250"/>
    </source>
</evidence>
<comment type="similarity">
    <text evidence="1 5">Belongs to the tRNA-intron endonuclease family.</text>
</comment>
<protein>
    <recommendedName>
        <fullName evidence="5">tRNA-splicing endonuclease subunit Sen34</fullName>
        <ecNumber evidence="5">4.6.1.16</ecNumber>
    </recommendedName>
</protein>
<keyword evidence="10" id="KW-0378">Hydrolase</keyword>
<dbReference type="EC" id="4.6.1.16" evidence="5"/>
<evidence type="ECO:0000256" key="4">
    <source>
        <dbReference type="ARBA" id="ARBA00059865"/>
    </source>
</evidence>
<dbReference type="Proteomes" id="UP000053831">
    <property type="component" value="Unassembled WGS sequence"/>
</dbReference>
<comment type="function">
    <text evidence="4">Constitutes one of the two catalytic subunit of the tRNA-splicing endonuclease complex, a complex responsible for identification and cleavage of the splice sites in pre-tRNA. It cleaves pre-tRNA at the 5'- and 3'-splice sites to release the intron. The products are an intron and two tRNA half-molecules bearing 2',3'-cyclic phosphate and 5'-OH termini. There are no conserved sequences at the splice sites, but the intron is invariably located at the same site in the gene, placing the splice sites an invariant distance from the constant structural features of the tRNA body. It probably carries the active site for 3'-splice site cleavage.</text>
</comment>
<dbReference type="AlphaFoldDB" id="A0A0N0RTR6"/>
<evidence type="ECO:0000256" key="3">
    <source>
        <dbReference type="ARBA" id="ARBA00023239"/>
    </source>
</evidence>
<feature type="active site" evidence="6">
    <location>
        <position position="256"/>
    </location>
</feature>
<keyword evidence="10" id="KW-0540">Nuclease</keyword>
<dbReference type="GO" id="GO:0000213">
    <property type="term" value="F:tRNA-intron lyase activity"/>
    <property type="evidence" value="ECO:0007669"/>
    <property type="project" value="UniProtKB-UniRule"/>
</dbReference>
<dbReference type="GO" id="GO:0000379">
    <property type="term" value="P:tRNA-type intron splice site recognition and cleavage"/>
    <property type="evidence" value="ECO:0007669"/>
    <property type="project" value="UniProtKB-UniRule"/>
</dbReference>
<dbReference type="OrthoDB" id="48041at2759"/>
<evidence type="ECO:0000259" key="9">
    <source>
        <dbReference type="Pfam" id="PF26577"/>
    </source>
</evidence>
<dbReference type="InterPro" id="IPR036167">
    <property type="entry name" value="tRNA_intron_Endo_cat-like_sf"/>
</dbReference>
<name>A0A0N0RTR6_ESCWE</name>
<dbReference type="GO" id="GO:0000214">
    <property type="term" value="C:tRNA-intron endonuclease complex"/>
    <property type="evidence" value="ECO:0007669"/>
    <property type="project" value="UniProtKB-UniRule"/>
</dbReference>
<evidence type="ECO:0000256" key="7">
    <source>
        <dbReference type="SAM" id="MobiDB-lite"/>
    </source>
</evidence>